<accession>A0A1L5YBN9</accession>
<dbReference type="PANTHER" id="PTHR11265">
    <property type="entry name" value="S-ADENOSYL-METHYLTRANSFERASE MRAW"/>
    <property type="match status" value="1"/>
</dbReference>
<dbReference type="SUPFAM" id="SSF81799">
    <property type="entry name" value="Putative methyltransferase TM0872, insert domain"/>
    <property type="match status" value="1"/>
</dbReference>
<evidence type="ECO:0000256" key="4">
    <source>
        <dbReference type="ARBA" id="ARBA00022691"/>
    </source>
</evidence>
<name>A0A1L5YBN9_9EUKA</name>
<dbReference type="SUPFAM" id="SSF53335">
    <property type="entry name" value="S-adenosyl-L-methionine-dependent methyltransferases"/>
    <property type="match status" value="1"/>
</dbReference>
<dbReference type="HAMAP" id="MF_01007">
    <property type="entry name" value="16SrRNA_methyltr_H"/>
    <property type="match status" value="1"/>
</dbReference>
<keyword evidence="5" id="KW-0934">Plastid</keyword>
<dbReference type="GO" id="GO:0005737">
    <property type="term" value="C:cytoplasm"/>
    <property type="evidence" value="ECO:0007669"/>
    <property type="project" value="TreeGrafter"/>
</dbReference>
<evidence type="ECO:0000256" key="1">
    <source>
        <dbReference type="ARBA" id="ARBA00010396"/>
    </source>
</evidence>
<keyword evidence="4" id="KW-0949">S-adenosyl-L-methionine</keyword>
<sequence length="291" mass="32947">MDTFHHLPVLSSRIVESFASVPSYGTILDCTIGGGGHASLLLKQYPNIRIIGLDQDPEACVAARKHLAPFRHRVKMISTNFANFEPSEPLSGILVDLGVSSYQLTQAERGFSFRYKGPLDMRMNSTEGETAADLINRLDETELANLIFKYGEERLSRRIARRIVQNRPFASTTDLAYVIAGCYPPKVRNGRIHPATRTFQALRIVVNNEMQVLDQLLATSPSWLTPGGILSVISFHSLEDRRVKRSFLNDQRLDRVTHKPIIADEFEKKQNIRSRSAKLRICRRKGDERQD</sequence>
<dbReference type="PANTHER" id="PTHR11265:SF0">
    <property type="entry name" value="12S RRNA N4-METHYLCYTIDINE METHYLTRANSFERASE"/>
    <property type="match status" value="1"/>
</dbReference>
<dbReference type="NCBIfam" id="TIGR00006">
    <property type="entry name" value="16S rRNA (cytosine(1402)-N(4))-methyltransferase RsmH"/>
    <property type="match status" value="1"/>
</dbReference>
<keyword evidence="3 5" id="KW-0808">Transferase</keyword>
<dbReference type="Gene3D" id="3.40.50.150">
    <property type="entry name" value="Vaccinia Virus protein VP39"/>
    <property type="match status" value="1"/>
</dbReference>
<keyword evidence="2 5" id="KW-0489">Methyltransferase</keyword>
<dbReference type="GO" id="GO:0071424">
    <property type="term" value="F:rRNA (cytosine-N4-)-methyltransferase activity"/>
    <property type="evidence" value="ECO:0007669"/>
    <property type="project" value="TreeGrafter"/>
</dbReference>
<reference evidence="5" key="1">
    <citation type="journal article" date="2017" name="Protist">
        <title>Diversity of the Photosynthetic Paulinella Species, with the Description of Paulinella micropora sp. nov. and the Chromatophore Genome Sequence for strain KR01.</title>
        <authorList>
            <person name="Lhee D."/>
            <person name="Yang E.C."/>
            <person name="Kim J.I."/>
            <person name="Nakayama T."/>
            <person name="Zuccarello G."/>
            <person name="Andersen R.A."/>
            <person name="Yoon H.S."/>
        </authorList>
    </citation>
    <scope>NUCLEOTIDE SEQUENCE</scope>
    <source>
        <strain evidence="5">KR01</strain>
    </source>
</reference>
<evidence type="ECO:0000256" key="3">
    <source>
        <dbReference type="ARBA" id="ARBA00022679"/>
    </source>
</evidence>
<evidence type="ECO:0000256" key="2">
    <source>
        <dbReference type="ARBA" id="ARBA00022603"/>
    </source>
</evidence>
<dbReference type="AlphaFoldDB" id="A0A1L5YBN9"/>
<proteinExistence type="inferred from homology"/>
<dbReference type="InterPro" id="IPR029063">
    <property type="entry name" value="SAM-dependent_MTases_sf"/>
</dbReference>
<dbReference type="PIRSF" id="PIRSF004486">
    <property type="entry name" value="MraW"/>
    <property type="match status" value="1"/>
</dbReference>
<dbReference type="Gene3D" id="1.10.150.170">
    <property type="entry name" value="Putative methyltransferase TM0872, insert domain"/>
    <property type="match status" value="1"/>
</dbReference>
<gene>
    <name evidence="5" type="primary">mraW</name>
    <name evidence="5" type="ORF">PCKR_328</name>
</gene>
<dbReference type="Pfam" id="PF01795">
    <property type="entry name" value="Methyltransf_5"/>
    <property type="match status" value="1"/>
</dbReference>
<comment type="similarity">
    <text evidence="1">Belongs to the methyltransferase superfamily. RsmH family.</text>
</comment>
<dbReference type="GO" id="GO:0070475">
    <property type="term" value="P:rRNA base methylation"/>
    <property type="evidence" value="ECO:0007669"/>
    <property type="project" value="TreeGrafter"/>
</dbReference>
<organism evidence="5">
    <name type="scientific">Paulinella micropora</name>
    <dbReference type="NCBI Taxonomy" id="1928728"/>
    <lineage>
        <taxon>Eukaryota</taxon>
        <taxon>Sar</taxon>
        <taxon>Rhizaria</taxon>
        <taxon>Cercozoa</taxon>
        <taxon>Imbricatea</taxon>
        <taxon>Silicofilosea</taxon>
        <taxon>Euglyphida</taxon>
        <taxon>Paulinellidae</taxon>
        <taxon>Paulinella</taxon>
    </lineage>
</organism>
<protein>
    <submittedName>
        <fullName evidence="5">Methyltransferase</fullName>
    </submittedName>
</protein>
<evidence type="ECO:0000313" key="5">
    <source>
        <dbReference type="EMBL" id="APP88115.1"/>
    </source>
</evidence>
<dbReference type="CDD" id="cd02440">
    <property type="entry name" value="AdoMet_MTases"/>
    <property type="match status" value="1"/>
</dbReference>
<dbReference type="InterPro" id="IPR023397">
    <property type="entry name" value="SAM-dep_MeTrfase_MraW_recog"/>
</dbReference>
<dbReference type="EMBL" id="KX897545">
    <property type="protein sequence ID" value="APP88115.1"/>
    <property type="molecule type" value="Genomic_DNA"/>
</dbReference>
<geneLocation type="plastid" evidence="5"/>
<dbReference type="InterPro" id="IPR002903">
    <property type="entry name" value="RsmH"/>
</dbReference>